<dbReference type="EMBL" id="KQ947433">
    <property type="protein sequence ID" value="KUJ09101.1"/>
    <property type="molecule type" value="Genomic_DNA"/>
</dbReference>
<evidence type="ECO:0000313" key="4">
    <source>
        <dbReference type="Proteomes" id="UP000070700"/>
    </source>
</evidence>
<dbReference type="KEGG" id="psco:LY89DRAFT_320009"/>
<evidence type="ECO:0000313" key="3">
    <source>
        <dbReference type="EMBL" id="KUJ09101.1"/>
    </source>
</evidence>
<sequence>MSSNAGIPIYGQLSDNHTSSLNAQYAPNNIPTPWPLLTLSVILSFLIGLLAIVPAMKSLDTQSAPALAPIPLQPTTAGASGSKTKTQLLHLPRHLRSARNRQKLPR</sequence>
<organism evidence="3 4">
    <name type="scientific">Mollisia scopiformis</name>
    <name type="common">Conifer needle endophyte fungus</name>
    <name type="synonym">Phialocephala scopiformis</name>
    <dbReference type="NCBI Taxonomy" id="149040"/>
    <lineage>
        <taxon>Eukaryota</taxon>
        <taxon>Fungi</taxon>
        <taxon>Dikarya</taxon>
        <taxon>Ascomycota</taxon>
        <taxon>Pezizomycotina</taxon>
        <taxon>Leotiomycetes</taxon>
        <taxon>Helotiales</taxon>
        <taxon>Mollisiaceae</taxon>
        <taxon>Mollisia</taxon>
    </lineage>
</organism>
<feature type="transmembrane region" description="Helical" evidence="2">
    <location>
        <begin position="34"/>
        <end position="53"/>
    </location>
</feature>
<evidence type="ECO:0000256" key="2">
    <source>
        <dbReference type="SAM" id="Phobius"/>
    </source>
</evidence>
<dbReference type="InParanoid" id="A0A132B9Q0"/>
<protein>
    <submittedName>
        <fullName evidence="3">Uncharacterized protein</fullName>
    </submittedName>
</protein>
<feature type="compositionally biased region" description="Basic residues" evidence="1">
    <location>
        <begin position="91"/>
        <end position="106"/>
    </location>
</feature>
<dbReference type="AlphaFoldDB" id="A0A132B9Q0"/>
<accession>A0A132B9Q0</accession>
<feature type="region of interest" description="Disordered" evidence="1">
    <location>
        <begin position="74"/>
        <end position="106"/>
    </location>
</feature>
<reference evidence="3 4" key="1">
    <citation type="submission" date="2015-10" db="EMBL/GenBank/DDBJ databases">
        <title>Full genome of DAOMC 229536 Phialocephala scopiformis, a fungal endophyte of spruce producing the potent anti-insectan compound rugulosin.</title>
        <authorList>
            <consortium name="DOE Joint Genome Institute"/>
            <person name="Walker A.K."/>
            <person name="Frasz S.L."/>
            <person name="Seifert K.A."/>
            <person name="Miller J.D."/>
            <person name="Mondo S.J."/>
            <person name="Labutti K."/>
            <person name="Lipzen A."/>
            <person name="Dockter R."/>
            <person name="Kennedy M."/>
            <person name="Grigoriev I.V."/>
            <person name="Spatafora J.W."/>
        </authorList>
    </citation>
    <scope>NUCLEOTIDE SEQUENCE [LARGE SCALE GENOMIC DNA]</scope>
    <source>
        <strain evidence="3 4">CBS 120377</strain>
    </source>
</reference>
<keyword evidence="2" id="KW-0812">Transmembrane</keyword>
<dbReference type="RefSeq" id="XP_018063456.1">
    <property type="nucleotide sequence ID" value="XM_018206704.1"/>
</dbReference>
<dbReference type="Proteomes" id="UP000070700">
    <property type="component" value="Unassembled WGS sequence"/>
</dbReference>
<keyword evidence="2" id="KW-0472">Membrane</keyword>
<dbReference type="GeneID" id="28816430"/>
<evidence type="ECO:0000256" key="1">
    <source>
        <dbReference type="SAM" id="MobiDB-lite"/>
    </source>
</evidence>
<feature type="compositionally biased region" description="Polar residues" evidence="1">
    <location>
        <begin position="74"/>
        <end position="87"/>
    </location>
</feature>
<gene>
    <name evidence="3" type="ORF">LY89DRAFT_320009</name>
</gene>
<keyword evidence="4" id="KW-1185">Reference proteome</keyword>
<proteinExistence type="predicted"/>
<keyword evidence="2" id="KW-1133">Transmembrane helix</keyword>
<name>A0A132B9Q0_MOLSC</name>